<sequence length="285" mass="32612">MFSEWEAPTLAWWIAGLLIPAVFNLYLILTLPRPIPLQKKLPTVIFVLVCAYRAFFPNIYLKNVCLVGTSFSAIMLSRLLATVGELSWVWLVTCSLRIVNSHLQNRRSITFMSHLSFFLIFCAEIYSTIGTITKNSLFFTLEEGSWVVTGVFLLTPSIFMLYRDNQKVNGRKYENYLRIFAVTLFIYDIWGCTCDVPDNINRYLSERDTVPSPWLSFSDGFSQAFDACKVDRTWETWSGYVLWMTGYFSLGVWSCVALSRLEHNCRDETTKGGGKGEPLLNNAVV</sequence>
<feature type="transmembrane region" description="Helical" evidence="1">
    <location>
        <begin position="144"/>
        <end position="162"/>
    </location>
</feature>
<organism evidence="2 3">
    <name type="scientific">Triparma laevis f. longispina</name>
    <dbReference type="NCBI Taxonomy" id="1714387"/>
    <lineage>
        <taxon>Eukaryota</taxon>
        <taxon>Sar</taxon>
        <taxon>Stramenopiles</taxon>
        <taxon>Ochrophyta</taxon>
        <taxon>Bolidophyceae</taxon>
        <taxon>Parmales</taxon>
        <taxon>Triparmaceae</taxon>
        <taxon>Triparma</taxon>
    </lineage>
</organism>
<gene>
    <name evidence="2" type="ORF">TrLO_g9819</name>
</gene>
<evidence type="ECO:0000313" key="3">
    <source>
        <dbReference type="Proteomes" id="UP001165122"/>
    </source>
</evidence>
<feature type="transmembrane region" description="Helical" evidence="1">
    <location>
        <begin position="41"/>
        <end position="59"/>
    </location>
</feature>
<keyword evidence="1" id="KW-0812">Transmembrane</keyword>
<reference evidence="3" key="1">
    <citation type="journal article" date="2023" name="Commun. Biol.">
        <title>Genome analysis of Parmales, the sister group of diatoms, reveals the evolutionary specialization of diatoms from phago-mixotrophs to photoautotrophs.</title>
        <authorList>
            <person name="Ban H."/>
            <person name="Sato S."/>
            <person name="Yoshikawa S."/>
            <person name="Yamada K."/>
            <person name="Nakamura Y."/>
            <person name="Ichinomiya M."/>
            <person name="Sato N."/>
            <person name="Blanc-Mathieu R."/>
            <person name="Endo H."/>
            <person name="Kuwata A."/>
            <person name="Ogata H."/>
        </authorList>
    </citation>
    <scope>NUCLEOTIDE SEQUENCE [LARGE SCALE GENOMIC DNA]</scope>
    <source>
        <strain evidence="3">NIES 3700</strain>
    </source>
</reference>
<accession>A0A9W7KZP1</accession>
<feature type="transmembrane region" description="Helical" evidence="1">
    <location>
        <begin position="79"/>
        <end position="99"/>
    </location>
</feature>
<feature type="transmembrane region" description="Helical" evidence="1">
    <location>
        <begin position="111"/>
        <end position="132"/>
    </location>
</feature>
<dbReference type="AlphaFoldDB" id="A0A9W7KZP1"/>
<dbReference type="EMBL" id="BRXW01000271">
    <property type="protein sequence ID" value="GMI16956.1"/>
    <property type="molecule type" value="Genomic_DNA"/>
</dbReference>
<keyword evidence="1" id="KW-1133">Transmembrane helix</keyword>
<evidence type="ECO:0000313" key="2">
    <source>
        <dbReference type="EMBL" id="GMI16956.1"/>
    </source>
</evidence>
<dbReference type="Proteomes" id="UP001165122">
    <property type="component" value="Unassembled WGS sequence"/>
</dbReference>
<keyword evidence="3" id="KW-1185">Reference proteome</keyword>
<protein>
    <submittedName>
        <fullName evidence="2">Uncharacterized protein</fullName>
    </submittedName>
</protein>
<evidence type="ECO:0000256" key="1">
    <source>
        <dbReference type="SAM" id="Phobius"/>
    </source>
</evidence>
<dbReference type="OrthoDB" id="193165at2759"/>
<name>A0A9W7KZP1_9STRA</name>
<comment type="caution">
    <text evidence="2">The sequence shown here is derived from an EMBL/GenBank/DDBJ whole genome shotgun (WGS) entry which is preliminary data.</text>
</comment>
<proteinExistence type="predicted"/>
<feature type="transmembrane region" description="Helical" evidence="1">
    <location>
        <begin position="12"/>
        <end position="29"/>
    </location>
</feature>
<keyword evidence="1" id="KW-0472">Membrane</keyword>